<dbReference type="PANTHER" id="PTHR15160:SF1">
    <property type="entry name" value="VON HIPPEL-LINDAU DISEASE TUMOR SUPPRESSOR"/>
    <property type="match status" value="1"/>
</dbReference>
<dbReference type="InterPro" id="IPR036876">
    <property type="entry name" value="UVR_dom_sf"/>
</dbReference>
<proteinExistence type="predicted"/>
<gene>
    <name evidence="4" type="ordered locus">Spiaf_0090</name>
</gene>
<dbReference type="Pfam" id="PF02577">
    <property type="entry name" value="BFN_dom"/>
    <property type="match status" value="1"/>
</dbReference>
<dbReference type="PATRIC" id="fig|889378.3.peg.94"/>
<evidence type="ECO:0008006" key="6">
    <source>
        <dbReference type="Google" id="ProtNLM"/>
    </source>
</evidence>
<dbReference type="Pfam" id="PF02151">
    <property type="entry name" value="UVR"/>
    <property type="match status" value="1"/>
</dbReference>
<dbReference type="KEGG" id="sfc:Spiaf_0090"/>
<dbReference type="STRING" id="889378.Spiaf_0090"/>
<accession>H9UFA6</accession>
<dbReference type="SUPFAM" id="SSF46600">
    <property type="entry name" value="C-terminal UvrC-binding domain of UvrB"/>
    <property type="match status" value="1"/>
</dbReference>
<feature type="domain" description="UVR" evidence="2">
    <location>
        <begin position="171"/>
        <end position="204"/>
    </location>
</feature>
<dbReference type="Proteomes" id="UP000007383">
    <property type="component" value="Chromosome"/>
</dbReference>
<evidence type="ECO:0000256" key="1">
    <source>
        <dbReference type="ARBA" id="ARBA00023236"/>
    </source>
</evidence>
<evidence type="ECO:0000313" key="4">
    <source>
        <dbReference type="EMBL" id="AFG36199.1"/>
    </source>
</evidence>
<evidence type="ECO:0000259" key="3">
    <source>
        <dbReference type="PROSITE" id="PS51658"/>
    </source>
</evidence>
<keyword evidence="1" id="KW-0227">DNA damage</keyword>
<organism evidence="4 5">
    <name type="scientific">Spirochaeta africana (strain ATCC 700263 / DSM 8902 / Z-7692)</name>
    <dbReference type="NCBI Taxonomy" id="889378"/>
    <lineage>
        <taxon>Bacteria</taxon>
        <taxon>Pseudomonadati</taxon>
        <taxon>Spirochaetota</taxon>
        <taxon>Spirochaetia</taxon>
        <taxon>Spirochaetales</taxon>
        <taxon>Spirochaetaceae</taxon>
        <taxon>Spirochaeta</taxon>
    </lineage>
</organism>
<dbReference type="InterPro" id="IPR001943">
    <property type="entry name" value="UVR_dom"/>
</dbReference>
<dbReference type="PANTHER" id="PTHR15160">
    <property type="entry name" value="VON HIPPEL-LINDAU PROTEIN"/>
    <property type="match status" value="1"/>
</dbReference>
<reference evidence="5" key="1">
    <citation type="journal article" date="2013" name="Stand. Genomic Sci.">
        <title>Complete genome sequence of the halophilic bacterium Spirochaeta africana type strain (Z-7692(T)) from the alkaline Lake Magadi in the East African Rift.</title>
        <authorList>
            <person name="Liolos K."/>
            <person name="Abt B."/>
            <person name="Scheuner C."/>
            <person name="Teshima H."/>
            <person name="Held B."/>
            <person name="Lapidus A."/>
            <person name="Nolan M."/>
            <person name="Lucas S."/>
            <person name="Deshpande S."/>
            <person name="Cheng J.F."/>
            <person name="Tapia R."/>
            <person name="Goodwin L.A."/>
            <person name="Pitluck S."/>
            <person name="Pagani I."/>
            <person name="Ivanova N."/>
            <person name="Mavromatis K."/>
            <person name="Mikhailova N."/>
            <person name="Huntemann M."/>
            <person name="Pati A."/>
            <person name="Chen A."/>
            <person name="Palaniappan K."/>
            <person name="Land M."/>
            <person name="Rohde M."/>
            <person name="Tindall B.J."/>
            <person name="Detter J.C."/>
            <person name="Goker M."/>
            <person name="Bristow J."/>
            <person name="Eisen J.A."/>
            <person name="Markowitz V."/>
            <person name="Hugenholtz P."/>
            <person name="Woyke T."/>
            <person name="Klenk H.P."/>
            <person name="Kyrpides N.C."/>
        </authorList>
    </citation>
    <scope>NUCLEOTIDE SEQUENCE</scope>
    <source>
        <strain evidence="5">ATCC 700263 / DSM 8902 / Z-7692</strain>
    </source>
</reference>
<dbReference type="SUPFAM" id="SSF103256">
    <property type="entry name" value="Hypothetical protein TM0160"/>
    <property type="match status" value="1"/>
</dbReference>
<dbReference type="eggNOG" id="COG1259">
    <property type="taxonomic scope" value="Bacteria"/>
</dbReference>
<dbReference type="EMBL" id="CP003282">
    <property type="protein sequence ID" value="AFG36199.1"/>
    <property type="molecule type" value="Genomic_DNA"/>
</dbReference>
<sequence>MKKHMLLEAEIWTVARTDKGNAVLIRPLQSDQVVPIFIGQLEAQSILIGLGNVPMPRPLTHDLFGNLLRDMSSSLLRVEIVDLREGTFYANLIIQHGKHHITIDARPSDAISLAVRAGCPVFIDEQIVLEAGVSTALIVEENPHMQDVVEGVDPLEESDAVGDSPLHEDEPTELEILQHRLELAVEEENYEEAARLRDRINALH</sequence>
<dbReference type="Gene3D" id="3.10.690.10">
    <property type="entry name" value="Bifunctional nuclease domain"/>
    <property type="match status" value="1"/>
</dbReference>
<dbReference type="PROSITE" id="PS51658">
    <property type="entry name" value="BFN"/>
    <property type="match status" value="1"/>
</dbReference>
<dbReference type="RefSeq" id="WP_014454197.1">
    <property type="nucleotide sequence ID" value="NC_017098.1"/>
</dbReference>
<dbReference type="OrthoDB" id="9788698at2"/>
<keyword evidence="1" id="KW-0742">SOS response</keyword>
<feature type="domain" description="BFN" evidence="3">
    <location>
        <begin position="6"/>
        <end position="135"/>
    </location>
</feature>
<protein>
    <recommendedName>
        <fullName evidence="6">BFN domain-containing protein</fullName>
    </recommendedName>
</protein>
<dbReference type="InterPro" id="IPR036104">
    <property type="entry name" value="BFN_sf"/>
</dbReference>
<dbReference type="HOGENOM" id="CLU_096111_1_0_12"/>
<name>H9UFA6_SPIAZ</name>
<dbReference type="AlphaFoldDB" id="H9UFA6"/>
<evidence type="ECO:0000259" key="2">
    <source>
        <dbReference type="PROSITE" id="PS50151"/>
    </source>
</evidence>
<dbReference type="GO" id="GO:0004518">
    <property type="term" value="F:nuclease activity"/>
    <property type="evidence" value="ECO:0007669"/>
    <property type="project" value="InterPro"/>
</dbReference>
<dbReference type="InterPro" id="IPR003729">
    <property type="entry name" value="Bi_nuclease_dom"/>
</dbReference>
<evidence type="ECO:0000313" key="5">
    <source>
        <dbReference type="Proteomes" id="UP000007383"/>
    </source>
</evidence>
<keyword evidence="5" id="KW-1185">Reference proteome</keyword>
<dbReference type="PROSITE" id="PS50151">
    <property type="entry name" value="UVR"/>
    <property type="match status" value="1"/>
</dbReference>
<dbReference type="GO" id="GO:0009432">
    <property type="term" value="P:SOS response"/>
    <property type="evidence" value="ECO:0007669"/>
    <property type="project" value="UniProtKB-KW"/>
</dbReference>